<evidence type="ECO:0000313" key="4">
    <source>
        <dbReference type="EMBL" id="SER93879.1"/>
    </source>
</evidence>
<keyword evidence="1 2" id="KW-0238">DNA-binding</keyword>
<dbReference type="STRING" id="155974.SAMN04487818_106144"/>
<dbReference type="InterPro" id="IPR016032">
    <property type="entry name" value="Sig_transdc_resp-reg_C-effctor"/>
</dbReference>
<organism evidence="4 5">
    <name type="scientific">Actinokineospora terrae</name>
    <dbReference type="NCBI Taxonomy" id="155974"/>
    <lineage>
        <taxon>Bacteria</taxon>
        <taxon>Bacillati</taxon>
        <taxon>Actinomycetota</taxon>
        <taxon>Actinomycetes</taxon>
        <taxon>Pseudonocardiales</taxon>
        <taxon>Pseudonocardiaceae</taxon>
        <taxon>Actinokineospora</taxon>
    </lineage>
</organism>
<evidence type="ECO:0000259" key="3">
    <source>
        <dbReference type="PROSITE" id="PS51755"/>
    </source>
</evidence>
<dbReference type="GO" id="GO:0000160">
    <property type="term" value="P:phosphorelay signal transduction system"/>
    <property type="evidence" value="ECO:0007669"/>
    <property type="project" value="InterPro"/>
</dbReference>
<dbReference type="Pfam" id="PF00486">
    <property type="entry name" value="Trans_reg_C"/>
    <property type="match status" value="1"/>
</dbReference>
<evidence type="ECO:0000256" key="2">
    <source>
        <dbReference type="PROSITE-ProRule" id="PRU01091"/>
    </source>
</evidence>
<reference evidence="5" key="1">
    <citation type="submission" date="2016-10" db="EMBL/GenBank/DDBJ databases">
        <authorList>
            <person name="Varghese N."/>
            <person name="Submissions S."/>
        </authorList>
    </citation>
    <scope>NUCLEOTIDE SEQUENCE [LARGE SCALE GENOMIC DNA]</scope>
    <source>
        <strain evidence="5">DSM 44260</strain>
    </source>
</reference>
<protein>
    <submittedName>
        <fullName evidence="4">Transcriptional regulatory protein, C terminal</fullName>
    </submittedName>
</protein>
<keyword evidence="5" id="KW-1185">Reference proteome</keyword>
<sequence length="52" mass="5688">MADVWDAHWYGSTKTLDVHVAALRRKLAAAGATPEITTLRGYAYRLESPADA</sequence>
<dbReference type="SUPFAM" id="SSF46894">
    <property type="entry name" value="C-terminal effector domain of the bipartite response regulators"/>
    <property type="match status" value="1"/>
</dbReference>
<name>A0A1H9TAT1_9PSEU</name>
<evidence type="ECO:0000313" key="5">
    <source>
        <dbReference type="Proteomes" id="UP000199051"/>
    </source>
</evidence>
<evidence type="ECO:0000256" key="1">
    <source>
        <dbReference type="ARBA" id="ARBA00023125"/>
    </source>
</evidence>
<dbReference type="Proteomes" id="UP000199051">
    <property type="component" value="Unassembled WGS sequence"/>
</dbReference>
<dbReference type="Gene3D" id="1.10.10.10">
    <property type="entry name" value="Winged helix-like DNA-binding domain superfamily/Winged helix DNA-binding domain"/>
    <property type="match status" value="1"/>
</dbReference>
<dbReference type="AlphaFoldDB" id="A0A1H9TAT1"/>
<dbReference type="InterPro" id="IPR001867">
    <property type="entry name" value="OmpR/PhoB-type_DNA-bd"/>
</dbReference>
<dbReference type="PROSITE" id="PS51755">
    <property type="entry name" value="OMPR_PHOB"/>
    <property type="match status" value="1"/>
</dbReference>
<proteinExistence type="predicted"/>
<accession>A0A1H9TAT1</accession>
<feature type="DNA-binding region" description="OmpR/PhoB-type" evidence="2">
    <location>
        <begin position="1"/>
        <end position="48"/>
    </location>
</feature>
<dbReference type="GO" id="GO:0006355">
    <property type="term" value="P:regulation of DNA-templated transcription"/>
    <property type="evidence" value="ECO:0007669"/>
    <property type="project" value="InterPro"/>
</dbReference>
<feature type="domain" description="OmpR/PhoB-type" evidence="3">
    <location>
        <begin position="1"/>
        <end position="48"/>
    </location>
</feature>
<dbReference type="EMBL" id="FOGI01000006">
    <property type="protein sequence ID" value="SER93879.1"/>
    <property type="molecule type" value="Genomic_DNA"/>
</dbReference>
<gene>
    <name evidence="4" type="ORF">SAMN04487818_106144</name>
</gene>
<dbReference type="InterPro" id="IPR036388">
    <property type="entry name" value="WH-like_DNA-bd_sf"/>
</dbReference>
<dbReference type="GO" id="GO:0003677">
    <property type="term" value="F:DNA binding"/>
    <property type="evidence" value="ECO:0007669"/>
    <property type="project" value="UniProtKB-UniRule"/>
</dbReference>